<reference evidence="3 4" key="2">
    <citation type="submission" date="2016-06" db="EMBL/GenBank/DDBJ databases">
        <authorList>
            <person name="Petersen J."/>
            <person name="Sayavedra L."/>
        </authorList>
    </citation>
    <scope>NUCLEOTIDE SEQUENCE [LARGE SCALE GENOMIC DNA]</scope>
    <source>
        <strain evidence="4">BazSymA</strain>
        <strain evidence="3">BazSymB</strain>
    </source>
</reference>
<dbReference type="Proteomes" id="UP000198559">
    <property type="component" value="Unassembled WGS sequence"/>
</dbReference>
<dbReference type="AlphaFoldDB" id="A0A1H6M9Y4"/>
<gene>
    <name evidence="2" type="ORF">BAZSYMA_ACONTIG00457_2</name>
    <name evidence="1" type="ORF">BAZSYMB_SCAFFOLD00028_15</name>
</gene>
<dbReference type="EMBL" id="CDSC02000347">
    <property type="protein sequence ID" value="SEH94275.1"/>
    <property type="molecule type" value="Genomic_DNA"/>
</dbReference>
<protein>
    <submittedName>
        <fullName evidence="2">Uncharacterized protein</fullName>
    </submittedName>
</protein>
<evidence type="ECO:0000313" key="3">
    <source>
        <dbReference type="Proteomes" id="UP000198559"/>
    </source>
</evidence>
<sequence length="46" mass="5064">MISTISPASSIVRVETTTPSLRKSTIEPLILSVFLLRLKSLKLPLL</sequence>
<organism evidence="2 4">
    <name type="scientific">Bathymodiolus azoricus thioautotrophic gill symbiont</name>
    <dbReference type="NCBI Taxonomy" id="235205"/>
    <lineage>
        <taxon>Bacteria</taxon>
        <taxon>Pseudomonadati</taxon>
        <taxon>Pseudomonadota</taxon>
        <taxon>Gammaproteobacteria</taxon>
        <taxon>sulfur-oxidizing symbionts</taxon>
    </lineage>
</organism>
<dbReference type="STRING" id="235205.BAZSYMB_SCAFFOLD00028_15"/>
<reference evidence="2" key="1">
    <citation type="submission" date="2016-06" db="EMBL/GenBank/DDBJ databases">
        <authorList>
            <person name="Olsen C.W."/>
            <person name="Carey S."/>
            <person name="Hinshaw L."/>
            <person name="Karasin A.I."/>
        </authorList>
    </citation>
    <scope>NUCLEOTIDE SEQUENCE [LARGE SCALE GENOMIC DNA]</scope>
    <source>
        <strain evidence="2">BazSymA</strain>
        <strain evidence="1">BazSymB</strain>
    </source>
</reference>
<accession>A0A1H6M9Y4</accession>
<dbReference type="EMBL" id="CVUD02000124">
    <property type="protein sequence ID" value="SEH76620.1"/>
    <property type="molecule type" value="Genomic_DNA"/>
</dbReference>
<name>A0A1H6M9Y4_9GAMM</name>
<evidence type="ECO:0000313" key="1">
    <source>
        <dbReference type="EMBL" id="SEH76620.1"/>
    </source>
</evidence>
<proteinExistence type="predicted"/>
<evidence type="ECO:0000313" key="2">
    <source>
        <dbReference type="EMBL" id="SEH94275.1"/>
    </source>
</evidence>
<dbReference type="Proteomes" id="UP000198988">
    <property type="component" value="Unassembled WGS sequence"/>
</dbReference>
<evidence type="ECO:0000313" key="4">
    <source>
        <dbReference type="Proteomes" id="UP000198988"/>
    </source>
</evidence>